<evidence type="ECO:0000256" key="1">
    <source>
        <dbReference type="SAM" id="MobiDB-lite"/>
    </source>
</evidence>
<dbReference type="Proteomes" id="UP000616114">
    <property type="component" value="Unassembled WGS sequence"/>
</dbReference>
<comment type="caution">
    <text evidence="3">The sequence shown here is derived from an EMBL/GenBank/DDBJ whole genome shotgun (WGS) entry which is preliminary data.</text>
</comment>
<proteinExistence type="predicted"/>
<reference evidence="3" key="1">
    <citation type="journal article" date="2014" name="Int. J. Syst. Evol. Microbiol.">
        <title>Complete genome sequence of Corynebacterium casei LMG S-19264T (=DSM 44701T), isolated from a smear-ripened cheese.</title>
        <authorList>
            <consortium name="US DOE Joint Genome Institute (JGI-PGF)"/>
            <person name="Walter F."/>
            <person name="Albersmeier A."/>
            <person name="Kalinowski J."/>
            <person name="Ruckert C."/>
        </authorList>
    </citation>
    <scope>NUCLEOTIDE SEQUENCE</scope>
    <source>
        <strain evidence="3">CGMCC 1.12785</strain>
    </source>
</reference>
<feature type="compositionally biased region" description="Gly residues" evidence="1">
    <location>
        <begin position="316"/>
        <end position="334"/>
    </location>
</feature>
<gene>
    <name evidence="3" type="ORF">GCM10011333_07690</name>
</gene>
<feature type="compositionally biased region" description="Acidic residues" evidence="1">
    <location>
        <begin position="369"/>
        <end position="382"/>
    </location>
</feature>
<dbReference type="Pfam" id="PF01636">
    <property type="entry name" value="APH"/>
    <property type="match status" value="1"/>
</dbReference>
<name>A0A8J2XEA1_9MICO</name>
<organism evidence="3 4">
    <name type="scientific">Sediminivirga luteola</name>
    <dbReference type="NCBI Taxonomy" id="1774748"/>
    <lineage>
        <taxon>Bacteria</taxon>
        <taxon>Bacillati</taxon>
        <taxon>Actinomycetota</taxon>
        <taxon>Actinomycetes</taxon>
        <taxon>Micrococcales</taxon>
        <taxon>Brevibacteriaceae</taxon>
        <taxon>Sediminivirga</taxon>
    </lineage>
</organism>
<dbReference type="RefSeq" id="WP_188549614.1">
    <property type="nucleotide sequence ID" value="NZ_BMFY01000003.1"/>
</dbReference>
<dbReference type="Gene3D" id="3.90.1200.10">
    <property type="match status" value="1"/>
</dbReference>
<evidence type="ECO:0000313" key="3">
    <source>
        <dbReference type="EMBL" id="GGA07447.1"/>
    </source>
</evidence>
<dbReference type="InterPro" id="IPR011009">
    <property type="entry name" value="Kinase-like_dom_sf"/>
</dbReference>
<keyword evidence="4" id="KW-1185">Reference proteome</keyword>
<protein>
    <recommendedName>
        <fullName evidence="2">Aminoglycoside phosphotransferase domain-containing protein</fullName>
    </recommendedName>
</protein>
<dbReference type="SUPFAM" id="SSF56112">
    <property type="entry name" value="Protein kinase-like (PK-like)"/>
    <property type="match status" value="1"/>
</dbReference>
<dbReference type="EMBL" id="BMFY01000003">
    <property type="protein sequence ID" value="GGA07447.1"/>
    <property type="molecule type" value="Genomic_DNA"/>
</dbReference>
<evidence type="ECO:0000259" key="2">
    <source>
        <dbReference type="Pfam" id="PF01636"/>
    </source>
</evidence>
<feature type="region of interest" description="Disordered" evidence="1">
    <location>
        <begin position="303"/>
        <end position="437"/>
    </location>
</feature>
<dbReference type="AlphaFoldDB" id="A0A8J2XEA1"/>
<dbReference type="InterPro" id="IPR002575">
    <property type="entry name" value="Aminoglycoside_PTrfase"/>
</dbReference>
<sequence>MDTHELKAVAASVDAIEGFSPDGAVRLEDSGGAVRLRIHDSAQDATVIAEVIEDDSRAAAEHAQAEALKVVRAPLAEAGIALPEILADVPYGEARLMLRRPLPGSPVEPGHLADEDLLRDVARTLAAIHCLPAEPAEEAGLPVYEAETLKQRHLDDLDRAAASGLVPPALLARWEHDLEDVRLWRFLPHVVHGGFSERCVLVEGSRVVAVRHWHELRVGDPAQDLLWVASTLTPEQADLLYETYASQLGGAESAMTAELRLRAELLAELDLLGWLLHGLDTGDQAITDDARDLLRELADMLAGDEPVPPDVSAASGSGGPAGGSVTGAPAGGGSSESARSGSGFTDDGFIDDEAERPGDPEDLAPLGEDPIDGADIGADDIGPDTIDAGAADADDIGADEASQAPDDRRASEPHNGPGHPASGEDDEGGPDGLTARG</sequence>
<reference evidence="3" key="2">
    <citation type="submission" date="2020-09" db="EMBL/GenBank/DDBJ databases">
        <authorList>
            <person name="Sun Q."/>
            <person name="Zhou Y."/>
        </authorList>
    </citation>
    <scope>NUCLEOTIDE SEQUENCE</scope>
    <source>
        <strain evidence="3">CGMCC 1.12785</strain>
    </source>
</reference>
<evidence type="ECO:0000313" key="4">
    <source>
        <dbReference type="Proteomes" id="UP000616114"/>
    </source>
</evidence>
<accession>A0A8J2XEA1</accession>
<feature type="domain" description="Aminoglycoside phosphotransferase" evidence="2">
    <location>
        <begin position="28"/>
        <end position="251"/>
    </location>
</feature>